<keyword evidence="2" id="KW-0217">Developmental protein</keyword>
<dbReference type="Gene3D" id="3.40.50.2300">
    <property type="match status" value="1"/>
</dbReference>
<dbReference type="GO" id="GO:0034587">
    <property type="term" value="P:piRNA processing"/>
    <property type="evidence" value="ECO:0007669"/>
    <property type="project" value="UniProtKB-ARBA"/>
</dbReference>
<dbReference type="Pfam" id="PF02170">
    <property type="entry name" value="PAZ"/>
    <property type="match status" value="2"/>
</dbReference>
<evidence type="ECO:0000256" key="2">
    <source>
        <dbReference type="ARBA" id="ARBA00022473"/>
    </source>
</evidence>
<accession>A0A9Q0MLQ1</accession>
<dbReference type="CDD" id="cd02845">
    <property type="entry name" value="PAZ_piwi_like"/>
    <property type="match status" value="2"/>
</dbReference>
<organism evidence="10 11">
    <name type="scientific">Pseudolycoriella hygida</name>
    <dbReference type="NCBI Taxonomy" id="35572"/>
    <lineage>
        <taxon>Eukaryota</taxon>
        <taxon>Metazoa</taxon>
        <taxon>Ecdysozoa</taxon>
        <taxon>Arthropoda</taxon>
        <taxon>Hexapoda</taxon>
        <taxon>Insecta</taxon>
        <taxon>Pterygota</taxon>
        <taxon>Neoptera</taxon>
        <taxon>Endopterygota</taxon>
        <taxon>Diptera</taxon>
        <taxon>Nematocera</taxon>
        <taxon>Sciaroidea</taxon>
        <taxon>Sciaridae</taxon>
        <taxon>Pseudolycoriella</taxon>
    </lineage>
</organism>
<dbReference type="Pfam" id="PF02171">
    <property type="entry name" value="Piwi"/>
    <property type="match status" value="1"/>
</dbReference>
<dbReference type="PANTHER" id="PTHR22891">
    <property type="entry name" value="EUKARYOTIC TRANSLATION INITIATION FACTOR 2C"/>
    <property type="match status" value="1"/>
</dbReference>
<feature type="compositionally biased region" description="Basic and acidic residues" evidence="7">
    <location>
        <begin position="136"/>
        <end position="155"/>
    </location>
</feature>
<feature type="compositionally biased region" description="Basic and acidic residues" evidence="7">
    <location>
        <begin position="1"/>
        <end position="25"/>
    </location>
</feature>
<feature type="region of interest" description="Disordered" evidence="7">
    <location>
        <begin position="1"/>
        <end position="189"/>
    </location>
</feature>
<feature type="compositionally biased region" description="Basic and acidic residues" evidence="7">
    <location>
        <begin position="180"/>
        <end position="189"/>
    </location>
</feature>
<evidence type="ECO:0000313" key="10">
    <source>
        <dbReference type="EMBL" id="KAJ6632990.1"/>
    </source>
</evidence>
<comment type="similarity">
    <text evidence="6">Belongs to the argonaute family. Piwi subfamily.</text>
</comment>
<dbReference type="SMART" id="SM00949">
    <property type="entry name" value="PAZ"/>
    <property type="match status" value="2"/>
</dbReference>
<dbReference type="Pfam" id="PF08699">
    <property type="entry name" value="ArgoL1"/>
    <property type="match status" value="1"/>
</dbReference>
<dbReference type="GO" id="GO:0043186">
    <property type="term" value="C:P granule"/>
    <property type="evidence" value="ECO:0007669"/>
    <property type="project" value="UniProtKB-ARBA"/>
</dbReference>
<feature type="compositionally biased region" description="Low complexity" evidence="7">
    <location>
        <begin position="34"/>
        <end position="46"/>
    </location>
</feature>
<dbReference type="GO" id="GO:0035194">
    <property type="term" value="P:regulatory ncRNA-mediated post-transcriptional gene silencing"/>
    <property type="evidence" value="ECO:0007669"/>
    <property type="project" value="UniProtKB-ARBA"/>
</dbReference>
<dbReference type="SMART" id="SM01163">
    <property type="entry name" value="DUF1785"/>
    <property type="match status" value="2"/>
</dbReference>
<sequence length="1530" mass="176015">RDSRYERPHHSSSEGHRNPFAHREGGNGYGAGSSYGSESSYEYGNGRSRDREYGYNGGGDRRHRGGGRGGHGRGDYDRGHGRGDYDRGHGRGDYDRGYGGGNGRSEYGGYDRNRGGGNGNYERQEDTSNVDWKQQFQDEPKVSQKRSHDSTEESARKRKFIGSEEGSLASPASDSQSTQKNKDDRRRIDRYEIVRTRGDVVDKKGKAGTVIKLKANYFKLEKCPEYEMLAYRVDFDPECEDAPTRKYLMYTQRDLLGAYLYDTANKFYTTHKLQSEEFTVQTKDRKLNNYELRIKQTEILQMDTRESLQVLNLILRRAMEGLQLQLVGRNLFDALGKIQLSQLGLELWPGYTTSIRQHEQSILLSAEITNKVMRRETIYDIMVECSKNRENFRQTFESTVIGTVVLTDYNNKTYRIDDIDFGASPQDTFETKKEGTISYIDYYKRTYQKTIRNVTQPMLISRAKDRERRGGENETISLVPELCRPTGLTESQRNNNNLMRDLASHTRLDPRGRISALRKLNSRLQDTDACQKILTTWNLTLSRNLVEIEGRQLKSENIIFGRSERLFDGSSGGYREPTPGDWSNAFQNKAMYLSYRLENWVVIYWQKMHNQVLYFIEKMIGVALKMGFEIRQPHTISINDDNIQEHLKGLEKAVHRNPQLVLVLVGNNNADKYAAIKKTCTCNYGIPTQIMTNKTLNNKSLTIATKVAIQLNCKLGGTPWLAEIPTRGLMTIGVDISRDKKDRKQFWGALVATMDLKDLRRESFFSCVTGFKEGGDYSSLLVIDIVKAVKEFYKYHGVFPKQIVIFREGVSEGQLKFIYENELAHIKAQLEEIYKANETKLKLVYIITTKKISTRIFSFDERNPPPGTVVDDVITLPESNDFFLCAQTVRQGTVTPTRYNVLYNSSDLTPDRLQQLTYKQCHLYYNWSGTTRVPAVCQNAHKLSAIVAQYLHILPSQALEKKLYFLVTETYLLIAKEEMDMEPVAVTDPKAVTIMETAEAVTMNSDLFLHKYHNMQQRQELTSNVDWKQEFQDQPEASQIRSHDSTEQSTRKIKLCSSEYLGSSPSDSESTLDDRYEVVRTRGDVVDKTGRAGTVIKLKANYFELEKYPEYEMLAYRVDFDPECEYASTRKYLMCSQRKLLGAFLYDTENKFYTTHKLHSEKFTVQTKDRLGNYYELTIKQTEMDARESLHVLNLILRKAMEGSELQLVGRNFYDPGRKIAISKFGLELWPGYATSIRQHEQSILLSADIANKIIPRETIDDIRFVCLRRRENFRETFGNMVLGTIVVTDYNKKTYRIDDIDFAASPQDTFVTKTGMAISYVDYYQQKYRITITNVKQPMLISRAKNRKRRGGEKETISLVPELCRPTGLTEMILRKSNCPCSSYGRIHNSFTVYSLMRDLAIYNRMDPRSRINALRKLNSRLQKTDACQRIFKPWNLKLSRNFVEVEGRQLKTENIIFGHEDCSDGNGKNDSDCASNYEPHIDILRPAEPPYTPYIAIPLVIKGVANSTKKELYLSKLSTNTTASMLEN</sequence>
<comment type="caution">
    <text evidence="10">The sequence shown here is derived from an EMBL/GenBank/DDBJ whole genome shotgun (WGS) entry which is preliminary data.</text>
</comment>
<reference evidence="10" key="1">
    <citation type="submission" date="2022-07" db="EMBL/GenBank/DDBJ databases">
        <authorList>
            <person name="Trinca V."/>
            <person name="Uliana J.V.C."/>
            <person name="Torres T.T."/>
            <person name="Ward R.J."/>
            <person name="Monesi N."/>
        </authorList>
    </citation>
    <scope>NUCLEOTIDE SEQUENCE</scope>
    <source>
        <strain evidence="10">HSMRA1968</strain>
        <tissue evidence="10">Whole embryos</tissue>
    </source>
</reference>
<gene>
    <name evidence="10" type="primary">piwi</name>
    <name evidence="10" type="ORF">Bhyg_16772</name>
</gene>
<dbReference type="GO" id="GO:0061157">
    <property type="term" value="P:mRNA destabilization"/>
    <property type="evidence" value="ECO:0007669"/>
    <property type="project" value="UniProtKB-ARBA"/>
</dbReference>
<dbReference type="SUPFAM" id="SSF53098">
    <property type="entry name" value="Ribonuclease H-like"/>
    <property type="match status" value="1"/>
</dbReference>
<feature type="compositionally biased region" description="Basic and acidic residues" evidence="7">
    <location>
        <begin position="1041"/>
        <end position="1050"/>
    </location>
</feature>
<dbReference type="InterPro" id="IPR012337">
    <property type="entry name" value="RNaseH-like_sf"/>
</dbReference>
<dbReference type="SUPFAM" id="SSF101690">
    <property type="entry name" value="PAZ domain"/>
    <property type="match status" value="2"/>
</dbReference>
<dbReference type="Gene3D" id="2.170.260.10">
    <property type="entry name" value="paz domain"/>
    <property type="match status" value="2"/>
</dbReference>
<dbReference type="InterPro" id="IPR014811">
    <property type="entry name" value="ArgoL1"/>
</dbReference>
<dbReference type="SMART" id="SM00950">
    <property type="entry name" value="Piwi"/>
    <property type="match status" value="1"/>
</dbReference>
<feature type="region of interest" description="Disordered" evidence="7">
    <location>
        <begin position="1032"/>
        <end position="1051"/>
    </location>
</feature>
<dbReference type="InterPro" id="IPR003100">
    <property type="entry name" value="PAZ_dom"/>
</dbReference>
<feature type="domain" description="PAZ" evidence="8">
    <location>
        <begin position="377"/>
        <end position="487"/>
    </location>
</feature>
<dbReference type="Gene3D" id="3.30.420.10">
    <property type="entry name" value="Ribonuclease H-like superfamily/Ribonuclease H"/>
    <property type="match status" value="1"/>
</dbReference>
<dbReference type="GO" id="GO:0004521">
    <property type="term" value="F:RNA endonuclease activity"/>
    <property type="evidence" value="ECO:0007669"/>
    <property type="project" value="UniProtKB-ARBA"/>
</dbReference>
<feature type="domain" description="PAZ" evidence="8">
    <location>
        <begin position="1261"/>
        <end position="1369"/>
    </location>
</feature>
<name>A0A9Q0MLQ1_9DIPT</name>
<protein>
    <submittedName>
        <fullName evidence="10">Protein piwi</fullName>
    </submittedName>
</protein>
<keyword evidence="3" id="KW-0963">Cytoplasm</keyword>
<dbReference type="FunFam" id="2.170.260.10:FF:000003">
    <property type="entry name" value="Piwi-like RNA-mediated gene silencing 2"/>
    <property type="match status" value="2"/>
</dbReference>
<keyword evidence="4" id="KW-0694">RNA-binding</keyword>
<evidence type="ECO:0000259" key="8">
    <source>
        <dbReference type="PROSITE" id="PS50821"/>
    </source>
</evidence>
<evidence type="ECO:0000256" key="3">
    <source>
        <dbReference type="ARBA" id="ARBA00022490"/>
    </source>
</evidence>
<evidence type="ECO:0000256" key="6">
    <source>
        <dbReference type="ARBA" id="ARBA00038291"/>
    </source>
</evidence>
<dbReference type="PROSITE" id="PS50822">
    <property type="entry name" value="PIWI"/>
    <property type="match status" value="1"/>
</dbReference>
<dbReference type="GO" id="GO:0003723">
    <property type="term" value="F:RNA binding"/>
    <property type="evidence" value="ECO:0007669"/>
    <property type="project" value="UniProtKB-KW"/>
</dbReference>
<dbReference type="InterPro" id="IPR036397">
    <property type="entry name" value="RNaseH_sf"/>
</dbReference>
<dbReference type="Pfam" id="PF23278">
    <property type="entry name" value="Piwi_N"/>
    <property type="match status" value="2"/>
</dbReference>
<evidence type="ECO:0000259" key="9">
    <source>
        <dbReference type="PROSITE" id="PS50822"/>
    </source>
</evidence>
<feature type="non-terminal residue" evidence="10">
    <location>
        <position position="1530"/>
    </location>
</feature>
<evidence type="ECO:0000256" key="4">
    <source>
        <dbReference type="ARBA" id="ARBA00022884"/>
    </source>
</evidence>
<evidence type="ECO:0000256" key="5">
    <source>
        <dbReference type="ARBA" id="ARBA00023158"/>
    </source>
</evidence>
<feature type="non-terminal residue" evidence="10">
    <location>
        <position position="1"/>
    </location>
</feature>
<proteinExistence type="inferred from homology"/>
<dbReference type="Proteomes" id="UP001151699">
    <property type="component" value="Unassembled WGS sequence"/>
</dbReference>
<feature type="compositionally biased region" description="Polar residues" evidence="7">
    <location>
        <begin position="170"/>
        <end position="179"/>
    </location>
</feature>
<dbReference type="EMBL" id="WJQU01002337">
    <property type="protein sequence ID" value="KAJ6632990.1"/>
    <property type="molecule type" value="Genomic_DNA"/>
</dbReference>
<feature type="compositionally biased region" description="Basic and acidic residues" evidence="7">
    <location>
        <begin position="72"/>
        <end position="96"/>
    </location>
</feature>
<keyword evidence="11" id="KW-1185">Reference proteome</keyword>
<feature type="domain" description="Piwi" evidence="9">
    <location>
        <begin position="660"/>
        <end position="952"/>
    </location>
</feature>
<dbReference type="OrthoDB" id="445936at2759"/>
<evidence type="ECO:0000256" key="7">
    <source>
        <dbReference type="SAM" id="MobiDB-lite"/>
    </source>
</evidence>
<dbReference type="InterPro" id="IPR036085">
    <property type="entry name" value="PAZ_dom_sf"/>
</dbReference>
<evidence type="ECO:0000313" key="11">
    <source>
        <dbReference type="Proteomes" id="UP001151699"/>
    </source>
</evidence>
<dbReference type="CDD" id="cd04658">
    <property type="entry name" value="Piwi_piwi-like_Euk"/>
    <property type="match status" value="1"/>
</dbReference>
<evidence type="ECO:0000256" key="1">
    <source>
        <dbReference type="ARBA" id="ARBA00004496"/>
    </source>
</evidence>
<keyword evidence="5" id="KW-0943">RNA-mediated gene silencing</keyword>
<comment type="subcellular location">
    <subcellularLocation>
        <location evidence="1">Cytoplasm</location>
    </subcellularLocation>
</comment>
<dbReference type="PROSITE" id="PS50821">
    <property type="entry name" value="PAZ"/>
    <property type="match status" value="2"/>
</dbReference>
<dbReference type="InterPro" id="IPR003165">
    <property type="entry name" value="Piwi"/>
</dbReference>